<organism evidence="2 3">
    <name type="scientific">Waterburya agarophytonicola KI4</name>
    <dbReference type="NCBI Taxonomy" id="2874699"/>
    <lineage>
        <taxon>Bacteria</taxon>
        <taxon>Bacillati</taxon>
        <taxon>Cyanobacteriota</taxon>
        <taxon>Cyanophyceae</taxon>
        <taxon>Pleurocapsales</taxon>
        <taxon>Hyellaceae</taxon>
        <taxon>Waterburya</taxon>
        <taxon>Waterburya agarophytonicola</taxon>
    </lineage>
</organism>
<sequence>MSKTPDPGLKVRVYNIAHQNFDGHQDLGNCVLSQLVPDAQDKIIAVKVDDDLLRATGDRDYNLQAYFSQLDRLNLGSCTEVLLASGGTVYMSEPEVAAQVRDRFFASQPDHCCRYGSLLVSSCTQGIASLERPITVKIVDFEHENEIERKVAKDLRVGDCHGKISPRLAKMLGGKENTPFQFRLANSSSNSPLPAFIAKGTVAIDSRRTENRGYDLVLDRSSIKGWANNTGPIKVSQINNQWRLTPKPNLNPQQLADLSYLPTILQNQGVQYQIDPNDQSYILQQPSKQALDVLAHAYDWGRDRLACGVYQMPEMVLGNNSNAELQDYRNSWQLTQWYSPQAIEQDIVPATVAEAEYLKSIQNDYQLLAQYLVKNHDQKQKLKNLEEEKEPEDKNEFGLIEVLRADTRGELANHPKIVSFCRDQLRKRWLELATKGANTLESAMAQPADIKPGTVIAPHLISGSEVIVTRYPIINKDNIRRYVVDNEQIPELIDTRGCVFINPNDAMRYHQCDFDGDQLVCTPCDLLPTIAAETRTARIQLDAEGNDLNRDFNPVVKKQKKAYPQSDLKHMALAVRLNSIGRIANAIGRVNCAQPNPEADIQDQKYFLKFKRELMDVLFDSLQVEVDSPKSSSRYSDYYPDLNRRLNSQAFALPHWSQVKLVS</sequence>
<dbReference type="EMBL" id="JADWDC010000075">
    <property type="protein sequence ID" value="MCC0179268.1"/>
    <property type="molecule type" value="Genomic_DNA"/>
</dbReference>
<name>A0A964BTB2_9CYAN</name>
<comment type="caution">
    <text evidence="2">The sequence shown here is derived from an EMBL/GenBank/DDBJ whole genome shotgun (WGS) entry which is preliminary data.</text>
</comment>
<keyword evidence="1" id="KW-0175">Coiled coil</keyword>
<evidence type="ECO:0000313" key="3">
    <source>
        <dbReference type="Proteomes" id="UP000729733"/>
    </source>
</evidence>
<keyword evidence="3" id="KW-1185">Reference proteome</keyword>
<gene>
    <name evidence="2" type="ORF">I4641_20090</name>
</gene>
<accession>A0A964BTB2</accession>
<feature type="coiled-coil region" evidence="1">
    <location>
        <begin position="368"/>
        <end position="395"/>
    </location>
</feature>
<proteinExistence type="predicted"/>
<dbReference type="AlphaFoldDB" id="A0A964BTB2"/>
<protein>
    <submittedName>
        <fullName evidence="2">Uncharacterized protein</fullName>
    </submittedName>
</protein>
<dbReference type="RefSeq" id="WP_229642367.1">
    <property type="nucleotide sequence ID" value="NZ_JADWDC010000075.1"/>
</dbReference>
<dbReference type="Proteomes" id="UP000729733">
    <property type="component" value="Unassembled WGS sequence"/>
</dbReference>
<evidence type="ECO:0000256" key="1">
    <source>
        <dbReference type="SAM" id="Coils"/>
    </source>
</evidence>
<evidence type="ECO:0000313" key="2">
    <source>
        <dbReference type="EMBL" id="MCC0179268.1"/>
    </source>
</evidence>
<reference evidence="2" key="1">
    <citation type="journal article" date="2021" name="Antonie Van Leeuwenhoek">
        <title>Draft genome and description of Waterburya agarophytonicola gen. nov. sp. nov. (Pleurocapsales, Cyanobacteria): a seaweed symbiont.</title>
        <authorList>
            <person name="Bonthond G."/>
            <person name="Shalygin S."/>
            <person name="Bayer T."/>
            <person name="Weinberger F."/>
        </authorList>
    </citation>
    <scope>NUCLEOTIDE SEQUENCE</scope>
    <source>
        <strain evidence="2">KI4</strain>
    </source>
</reference>